<feature type="transmembrane region" description="Helical" evidence="8">
    <location>
        <begin position="21"/>
        <end position="47"/>
    </location>
</feature>
<feature type="transmembrane region" description="Helical" evidence="8">
    <location>
        <begin position="261"/>
        <end position="278"/>
    </location>
</feature>
<protein>
    <recommendedName>
        <fullName evidence="9">Major facilitator superfamily (MFS) profile domain-containing protein</fullName>
    </recommendedName>
</protein>
<feature type="transmembrane region" description="Helical" evidence="8">
    <location>
        <begin position="67"/>
        <end position="90"/>
    </location>
</feature>
<feature type="transmembrane region" description="Helical" evidence="8">
    <location>
        <begin position="188"/>
        <end position="207"/>
    </location>
</feature>
<feature type="region of interest" description="Disordered" evidence="7">
    <location>
        <begin position="219"/>
        <end position="240"/>
    </location>
</feature>
<evidence type="ECO:0000256" key="3">
    <source>
        <dbReference type="ARBA" id="ARBA00022448"/>
    </source>
</evidence>
<evidence type="ECO:0000256" key="1">
    <source>
        <dbReference type="ARBA" id="ARBA00004141"/>
    </source>
</evidence>
<organism evidence="10 11">
    <name type="scientific">Penicillium brevicompactum</name>
    <dbReference type="NCBI Taxonomy" id="5074"/>
    <lineage>
        <taxon>Eukaryota</taxon>
        <taxon>Fungi</taxon>
        <taxon>Dikarya</taxon>
        <taxon>Ascomycota</taxon>
        <taxon>Pezizomycotina</taxon>
        <taxon>Eurotiomycetes</taxon>
        <taxon>Eurotiomycetidae</taxon>
        <taxon>Eurotiales</taxon>
        <taxon>Aspergillaceae</taxon>
        <taxon>Penicillium</taxon>
    </lineage>
</organism>
<evidence type="ECO:0000313" key="11">
    <source>
        <dbReference type="Proteomes" id="UP001148299"/>
    </source>
</evidence>
<evidence type="ECO:0000313" key="10">
    <source>
        <dbReference type="EMBL" id="KAJ5362898.1"/>
    </source>
</evidence>
<evidence type="ECO:0000256" key="2">
    <source>
        <dbReference type="ARBA" id="ARBA00006829"/>
    </source>
</evidence>
<keyword evidence="5 8" id="KW-1133">Transmembrane helix</keyword>
<dbReference type="InterPro" id="IPR001958">
    <property type="entry name" value="Tet-R_TetA/multi-R_MdtG-like"/>
</dbReference>
<feature type="transmembrane region" description="Helical" evidence="8">
    <location>
        <begin position="396"/>
        <end position="415"/>
    </location>
</feature>
<gene>
    <name evidence="10" type="ORF">N7541_003742</name>
</gene>
<dbReference type="GO" id="GO:0022857">
    <property type="term" value="F:transmembrane transporter activity"/>
    <property type="evidence" value="ECO:0007669"/>
    <property type="project" value="InterPro"/>
</dbReference>
<dbReference type="CDD" id="cd17325">
    <property type="entry name" value="MFS_MdtG_SLC18_like"/>
    <property type="match status" value="1"/>
</dbReference>
<evidence type="ECO:0000256" key="6">
    <source>
        <dbReference type="ARBA" id="ARBA00023136"/>
    </source>
</evidence>
<feature type="transmembrane region" description="Helical" evidence="8">
    <location>
        <begin position="427"/>
        <end position="450"/>
    </location>
</feature>
<evidence type="ECO:0000256" key="8">
    <source>
        <dbReference type="SAM" id="Phobius"/>
    </source>
</evidence>
<dbReference type="AlphaFoldDB" id="A0A9W9RME6"/>
<dbReference type="EMBL" id="JAPZBR010000002">
    <property type="protein sequence ID" value="KAJ5362898.1"/>
    <property type="molecule type" value="Genomic_DNA"/>
</dbReference>
<feature type="transmembrane region" description="Helical" evidence="8">
    <location>
        <begin position="351"/>
        <end position="375"/>
    </location>
</feature>
<feature type="transmembrane region" description="Helical" evidence="8">
    <location>
        <begin position="102"/>
        <end position="122"/>
    </location>
</feature>
<keyword evidence="11" id="KW-1185">Reference proteome</keyword>
<feature type="transmembrane region" description="Helical" evidence="8">
    <location>
        <begin position="128"/>
        <end position="147"/>
    </location>
</feature>
<accession>A0A9W9RME6</accession>
<evidence type="ECO:0000259" key="9">
    <source>
        <dbReference type="PROSITE" id="PS50850"/>
    </source>
</evidence>
<feature type="transmembrane region" description="Helical" evidence="8">
    <location>
        <begin position="159"/>
        <end position="182"/>
    </location>
</feature>
<comment type="caution">
    <text evidence="10">The sequence shown here is derived from an EMBL/GenBank/DDBJ whole genome shotgun (WGS) entry which is preliminary data.</text>
</comment>
<evidence type="ECO:0000256" key="5">
    <source>
        <dbReference type="ARBA" id="ARBA00022989"/>
    </source>
</evidence>
<dbReference type="PRINTS" id="PR01035">
    <property type="entry name" value="TCRTETA"/>
</dbReference>
<sequence>MRDFERFKRIRRKRRPWLLSIRSSTSFIIGAVWMSTFTEFLLYAMIVPVMPTALVTRAGIDPNHREYWVSVLLMCEAGTSLLMCPIFGYLVDRGRTRRLPFIGALVVLTGCMVILQLAHSIAGFVAARLFQGIAGALVVVAAFALIGDAVPQDRLGQTIGYLGSAIASGFLLGPFLGGIVYNAGGYDAVFWFAYPILALDMVMRLVLVEKKVAAQWDGSSEESDSEAHSRVPRVEPPQLQPQPQIRRRGLVMFRMLKQRRVLISSWALLVQGLLLSAFDATLPIFVETTFGWNALGMGLIFLPMAVPAFFEPLFGFITDRFGGRFVAFGCFVLLTPSLIFLRFVGKHSTEQIALLVCLLFLTGIFIHACAPAMYVETQQALTTMELKSPGILGPKGAVAQGFGLQSMCQFAGVFFGPLWGGFVEYRFGWGAMTGSLGVLAALTAMPMLWLGESGESENERSEEQQSS</sequence>
<reference evidence="10" key="2">
    <citation type="journal article" date="2023" name="IMA Fungus">
        <title>Comparative genomic study of the Penicillium genus elucidates a diverse pangenome and 15 lateral gene transfer events.</title>
        <authorList>
            <person name="Petersen C."/>
            <person name="Sorensen T."/>
            <person name="Nielsen M.R."/>
            <person name="Sondergaard T.E."/>
            <person name="Sorensen J.L."/>
            <person name="Fitzpatrick D.A."/>
            <person name="Frisvad J.C."/>
            <person name="Nielsen K.L."/>
        </authorList>
    </citation>
    <scope>NUCLEOTIDE SEQUENCE</scope>
    <source>
        <strain evidence="10">IBT 35675</strain>
    </source>
</reference>
<comment type="subcellular location">
    <subcellularLocation>
        <location evidence="1">Membrane</location>
        <topology evidence="1">Multi-pass membrane protein</topology>
    </subcellularLocation>
</comment>
<reference evidence="10" key="1">
    <citation type="submission" date="2022-12" db="EMBL/GenBank/DDBJ databases">
        <authorList>
            <person name="Petersen C."/>
        </authorList>
    </citation>
    <scope>NUCLEOTIDE SEQUENCE</scope>
    <source>
        <strain evidence="10">IBT 35675</strain>
    </source>
</reference>
<dbReference type="Proteomes" id="UP001148299">
    <property type="component" value="Unassembled WGS sequence"/>
</dbReference>
<dbReference type="InterPro" id="IPR050930">
    <property type="entry name" value="MFS_Vesicular_Transporter"/>
</dbReference>
<dbReference type="Pfam" id="PF07690">
    <property type="entry name" value="MFS_1"/>
    <property type="match status" value="1"/>
</dbReference>
<dbReference type="InterPro" id="IPR020846">
    <property type="entry name" value="MFS_dom"/>
</dbReference>
<keyword evidence="6 8" id="KW-0472">Membrane</keyword>
<name>A0A9W9RME6_PENBR</name>
<feature type="transmembrane region" description="Helical" evidence="8">
    <location>
        <begin position="322"/>
        <end position="345"/>
    </location>
</feature>
<keyword evidence="4 8" id="KW-0812">Transmembrane</keyword>
<comment type="similarity">
    <text evidence="2">Belongs to the major facilitator superfamily. Vesicular transporter family.</text>
</comment>
<evidence type="ECO:0000256" key="7">
    <source>
        <dbReference type="SAM" id="MobiDB-lite"/>
    </source>
</evidence>
<proteinExistence type="inferred from homology"/>
<keyword evidence="3" id="KW-0813">Transport</keyword>
<dbReference type="Gene3D" id="1.20.1250.20">
    <property type="entry name" value="MFS general substrate transporter like domains"/>
    <property type="match status" value="1"/>
</dbReference>
<feature type="domain" description="Major facilitator superfamily (MFS) profile" evidence="9">
    <location>
        <begin position="28"/>
        <end position="455"/>
    </location>
</feature>
<dbReference type="PANTHER" id="PTHR23506">
    <property type="entry name" value="GH10249P"/>
    <property type="match status" value="1"/>
</dbReference>
<feature type="transmembrane region" description="Helical" evidence="8">
    <location>
        <begin position="290"/>
        <end position="310"/>
    </location>
</feature>
<dbReference type="SUPFAM" id="SSF103473">
    <property type="entry name" value="MFS general substrate transporter"/>
    <property type="match status" value="1"/>
</dbReference>
<dbReference type="InterPro" id="IPR036259">
    <property type="entry name" value="MFS_trans_sf"/>
</dbReference>
<dbReference type="InterPro" id="IPR011701">
    <property type="entry name" value="MFS"/>
</dbReference>
<evidence type="ECO:0000256" key="4">
    <source>
        <dbReference type="ARBA" id="ARBA00022692"/>
    </source>
</evidence>
<dbReference type="PANTHER" id="PTHR23506:SF29">
    <property type="entry name" value="TRANSPORTER, PUTATIVE (AFU_ORTHOLOGUE AFUA_2G10530)-RELATED"/>
    <property type="match status" value="1"/>
</dbReference>
<dbReference type="PROSITE" id="PS50850">
    <property type="entry name" value="MFS"/>
    <property type="match status" value="1"/>
</dbReference>
<dbReference type="GO" id="GO:0016020">
    <property type="term" value="C:membrane"/>
    <property type="evidence" value="ECO:0007669"/>
    <property type="project" value="UniProtKB-SubCell"/>
</dbReference>